<sequence length="124" mass="13681">MKFKKIGIAAIALAMILSLPSFNSNASANGVNVEVNSTTPDEKVTFKVETVNEEVDKVTLSWGEKPNTGYSIEITSVDFVNNEAVIHYQLHYPSEGMFYAPVITEPKAETYISTSLTFSIQLEK</sequence>
<feature type="signal peptide" evidence="1">
    <location>
        <begin position="1"/>
        <end position="26"/>
    </location>
</feature>
<evidence type="ECO:0000313" key="4">
    <source>
        <dbReference type="Proteomes" id="UP000448943"/>
    </source>
</evidence>
<keyword evidence="3" id="KW-0378">Hydrolase</keyword>
<dbReference type="Proteomes" id="UP000448943">
    <property type="component" value="Unassembled WGS sequence"/>
</dbReference>
<gene>
    <name evidence="3" type="ORF">ERL59_04735</name>
</gene>
<proteinExistence type="predicted"/>
<dbReference type="GO" id="GO:0008233">
    <property type="term" value="F:peptidase activity"/>
    <property type="evidence" value="ECO:0007669"/>
    <property type="project" value="UniProtKB-KW"/>
</dbReference>
<dbReference type="OrthoDB" id="1738667at2"/>
<evidence type="ECO:0000256" key="1">
    <source>
        <dbReference type="SAM" id="SignalP"/>
    </source>
</evidence>
<feature type="domain" description="PrcB C-terminal" evidence="2">
    <location>
        <begin position="58"/>
        <end position="106"/>
    </location>
</feature>
<dbReference type="GO" id="GO:0006508">
    <property type="term" value="P:proteolysis"/>
    <property type="evidence" value="ECO:0007669"/>
    <property type="project" value="UniProtKB-KW"/>
</dbReference>
<keyword evidence="1" id="KW-0732">Signal</keyword>
<dbReference type="EMBL" id="SIJB01000012">
    <property type="protein sequence ID" value="NBI28260.1"/>
    <property type="molecule type" value="Genomic_DNA"/>
</dbReference>
<accession>A0A6N9Q1T1</accession>
<keyword evidence="3" id="KW-0645">Protease</keyword>
<dbReference type="AlphaFoldDB" id="A0A6N9Q1T1"/>
<dbReference type="RefSeq" id="WP_160645043.1">
    <property type="nucleotide sequence ID" value="NZ_SIJB01000012.1"/>
</dbReference>
<name>A0A6N9Q1T1_9BACL</name>
<evidence type="ECO:0000313" key="3">
    <source>
        <dbReference type="EMBL" id="NBI28260.1"/>
    </source>
</evidence>
<dbReference type="Pfam" id="PF14343">
    <property type="entry name" value="PrcB_C"/>
    <property type="match status" value="1"/>
</dbReference>
<organism evidence="3 4">
    <name type="scientific">Chengkuizengella marina</name>
    <dbReference type="NCBI Taxonomy" id="2507566"/>
    <lineage>
        <taxon>Bacteria</taxon>
        <taxon>Bacillati</taxon>
        <taxon>Bacillota</taxon>
        <taxon>Bacilli</taxon>
        <taxon>Bacillales</taxon>
        <taxon>Paenibacillaceae</taxon>
        <taxon>Chengkuizengella</taxon>
    </lineage>
</organism>
<comment type="caution">
    <text evidence="3">The sequence shown here is derived from an EMBL/GenBank/DDBJ whole genome shotgun (WGS) entry which is preliminary data.</text>
</comment>
<feature type="chain" id="PRO_5038558437" evidence="1">
    <location>
        <begin position="27"/>
        <end position="124"/>
    </location>
</feature>
<protein>
    <submittedName>
        <fullName evidence="3">Protease complex subunit PrcB family protein</fullName>
    </submittedName>
</protein>
<reference evidence="3 4" key="1">
    <citation type="submission" date="2019-01" db="EMBL/GenBank/DDBJ databases">
        <title>Chengkuizengella sp. nov., isolated from deep-sea sediment of East Pacific Ocean.</title>
        <authorList>
            <person name="Yang J."/>
            <person name="Lai Q."/>
            <person name="Shao Z."/>
        </authorList>
    </citation>
    <scope>NUCLEOTIDE SEQUENCE [LARGE SCALE GENOMIC DNA]</scope>
    <source>
        <strain evidence="3 4">YPA3-1-1</strain>
    </source>
</reference>
<evidence type="ECO:0000259" key="2">
    <source>
        <dbReference type="Pfam" id="PF14343"/>
    </source>
</evidence>
<keyword evidence="4" id="KW-1185">Reference proteome</keyword>
<dbReference type="InterPro" id="IPR025748">
    <property type="entry name" value="PrcB_C_dom"/>
</dbReference>